<comment type="caution">
    <text evidence="1">The sequence shown here is derived from an EMBL/GenBank/DDBJ whole genome shotgun (WGS) entry which is preliminary data.</text>
</comment>
<gene>
    <name evidence="1" type="ORF">WKW80_33130</name>
</gene>
<dbReference type="RefSeq" id="WP_340367830.1">
    <property type="nucleotide sequence ID" value="NZ_JBBKZV010000041.1"/>
</dbReference>
<reference evidence="1 2" key="1">
    <citation type="submission" date="2024-03" db="EMBL/GenBank/DDBJ databases">
        <title>Novel species of the genus Variovorax.</title>
        <authorList>
            <person name="Liu Q."/>
            <person name="Xin Y.-H."/>
        </authorList>
    </citation>
    <scope>NUCLEOTIDE SEQUENCE [LARGE SCALE GENOMIC DNA]</scope>
    <source>
        <strain evidence="1 2">KACC 18501</strain>
    </source>
</reference>
<organism evidence="1 2">
    <name type="scientific">Variovorax humicola</name>
    <dbReference type="NCBI Taxonomy" id="1769758"/>
    <lineage>
        <taxon>Bacteria</taxon>
        <taxon>Pseudomonadati</taxon>
        <taxon>Pseudomonadota</taxon>
        <taxon>Betaproteobacteria</taxon>
        <taxon>Burkholderiales</taxon>
        <taxon>Comamonadaceae</taxon>
        <taxon>Variovorax</taxon>
    </lineage>
</organism>
<keyword evidence="2" id="KW-1185">Reference proteome</keyword>
<dbReference type="Proteomes" id="UP001363010">
    <property type="component" value="Unassembled WGS sequence"/>
</dbReference>
<evidence type="ECO:0000313" key="2">
    <source>
        <dbReference type="Proteomes" id="UP001363010"/>
    </source>
</evidence>
<sequence>MKQMRLARGDKEAIAGRANAAGGQGLRRSMSGGSIADAFPTQIASRHLEIRMLFGDGRRVRDLIEEGLVLADQAA</sequence>
<dbReference type="EMBL" id="JBBKZV010000041">
    <property type="protein sequence ID" value="MEJ8826795.1"/>
    <property type="molecule type" value="Genomic_DNA"/>
</dbReference>
<name>A0ABU8W9S5_9BURK</name>
<evidence type="ECO:0000313" key="1">
    <source>
        <dbReference type="EMBL" id="MEJ8826795.1"/>
    </source>
</evidence>
<accession>A0ABU8W9S5</accession>
<proteinExistence type="predicted"/>
<protein>
    <submittedName>
        <fullName evidence="1">Uncharacterized protein</fullName>
    </submittedName>
</protein>